<proteinExistence type="predicted"/>
<dbReference type="AlphaFoldDB" id="A0A914PP76"/>
<accession>A0A914PP76</accession>
<evidence type="ECO:0000313" key="1">
    <source>
        <dbReference type="Proteomes" id="UP000887578"/>
    </source>
</evidence>
<evidence type="ECO:0000313" key="2">
    <source>
        <dbReference type="WBParaSite" id="PDA_v2.g17830.t1"/>
    </source>
</evidence>
<dbReference type="WBParaSite" id="PDA_v2.g17830.t1">
    <property type="protein sequence ID" value="PDA_v2.g17830.t1"/>
    <property type="gene ID" value="PDA_v2.g17830"/>
</dbReference>
<reference evidence="2" key="1">
    <citation type="submission" date="2022-11" db="UniProtKB">
        <authorList>
            <consortium name="WormBaseParasite"/>
        </authorList>
    </citation>
    <scope>IDENTIFICATION</scope>
</reference>
<keyword evidence="1" id="KW-1185">Reference proteome</keyword>
<sequence>MLENAESELKIKVKITNANGQSISCMLPFDSSAIENIKSLIATKGIVSFPDYRYLYWPTQFKRPSTPSLLKKKNGVEWYLLYLGKGQIGVFHHSIIHDNYYLIAEMTAETSGFGCTGDCKIEIE</sequence>
<protein>
    <submittedName>
        <fullName evidence="2">Uncharacterized protein</fullName>
    </submittedName>
</protein>
<name>A0A914PP76_9BILA</name>
<dbReference type="Proteomes" id="UP000887578">
    <property type="component" value="Unplaced"/>
</dbReference>
<organism evidence="1 2">
    <name type="scientific">Panagrolaimus davidi</name>
    <dbReference type="NCBI Taxonomy" id="227884"/>
    <lineage>
        <taxon>Eukaryota</taxon>
        <taxon>Metazoa</taxon>
        <taxon>Ecdysozoa</taxon>
        <taxon>Nematoda</taxon>
        <taxon>Chromadorea</taxon>
        <taxon>Rhabditida</taxon>
        <taxon>Tylenchina</taxon>
        <taxon>Panagrolaimomorpha</taxon>
        <taxon>Panagrolaimoidea</taxon>
        <taxon>Panagrolaimidae</taxon>
        <taxon>Panagrolaimus</taxon>
    </lineage>
</organism>